<dbReference type="GO" id="GO:0003735">
    <property type="term" value="F:structural constituent of ribosome"/>
    <property type="evidence" value="ECO:0007669"/>
    <property type="project" value="InterPro"/>
</dbReference>
<evidence type="ECO:0000256" key="6">
    <source>
        <dbReference type="SAM" id="MobiDB-lite"/>
    </source>
</evidence>
<keyword evidence="3 5" id="KW-0689">Ribosomal protein</keyword>
<evidence type="ECO:0000256" key="1">
    <source>
        <dbReference type="ARBA" id="ARBA00022730"/>
    </source>
</evidence>
<dbReference type="InterPro" id="IPR001021">
    <property type="entry name" value="Ribosomal_bL25_long"/>
</dbReference>
<dbReference type="InterPro" id="IPR020057">
    <property type="entry name" value="Ribosomal_bL25_b-dom"/>
</dbReference>
<evidence type="ECO:0000313" key="10">
    <source>
        <dbReference type="Proteomes" id="UP000809273"/>
    </source>
</evidence>
<dbReference type="Gene3D" id="2.40.240.10">
    <property type="entry name" value="Ribosomal Protein L25, Chain P"/>
    <property type="match status" value="1"/>
</dbReference>
<dbReference type="Pfam" id="PF14693">
    <property type="entry name" value="Ribosomal_TL5_C"/>
    <property type="match status" value="1"/>
</dbReference>
<comment type="similarity">
    <text evidence="5">Belongs to the bacterial ribosomal protein bL25 family. CTC subfamily.</text>
</comment>
<feature type="domain" description="Large ribosomal subunit protein bL25 L25" evidence="7">
    <location>
        <begin position="6"/>
        <end position="99"/>
    </location>
</feature>
<reference evidence="9" key="2">
    <citation type="submission" date="2021-01" db="EMBL/GenBank/DDBJ databases">
        <authorList>
            <person name="Hahn C.R."/>
            <person name="Youssef N.H."/>
            <person name="Elshahed M."/>
        </authorList>
    </citation>
    <scope>NUCLEOTIDE SEQUENCE</scope>
    <source>
        <strain evidence="9">Zod_Metabat.24</strain>
    </source>
</reference>
<reference evidence="9" key="1">
    <citation type="journal article" date="2021" name="Environ. Microbiol.">
        <title>Genomic characterization of three novel Desulfobacterota classes expand the metabolic and phylogenetic diversity of the phylum.</title>
        <authorList>
            <person name="Murphy C.L."/>
            <person name="Biggerstaff J."/>
            <person name="Eichhorn A."/>
            <person name="Ewing E."/>
            <person name="Shahan R."/>
            <person name="Soriano D."/>
            <person name="Stewart S."/>
            <person name="VanMol K."/>
            <person name="Walker R."/>
            <person name="Walters P."/>
            <person name="Elshahed M.S."/>
            <person name="Youssef N.H."/>
        </authorList>
    </citation>
    <scope>NUCLEOTIDE SEQUENCE</scope>
    <source>
        <strain evidence="9">Zod_Metabat.24</strain>
    </source>
</reference>
<dbReference type="GO" id="GO:0008097">
    <property type="term" value="F:5S rRNA binding"/>
    <property type="evidence" value="ECO:0007669"/>
    <property type="project" value="InterPro"/>
</dbReference>
<dbReference type="Gene3D" id="2.170.120.20">
    <property type="entry name" value="Ribosomal protein L25, beta domain"/>
    <property type="match status" value="1"/>
</dbReference>
<feature type="compositionally biased region" description="Basic and acidic residues" evidence="6">
    <location>
        <begin position="1"/>
        <end position="14"/>
    </location>
</feature>
<keyword evidence="2 5" id="KW-0694">RNA-binding</keyword>
<dbReference type="InterPro" id="IPR020930">
    <property type="entry name" value="Ribosomal_uL5_bac-type"/>
</dbReference>
<dbReference type="PANTHER" id="PTHR33284:SF1">
    <property type="entry name" value="RIBOSOMAL PROTEIN L25_GLN-TRNA SYNTHETASE, ANTI-CODON-BINDING DOMAIN-CONTAINING PROTEIN"/>
    <property type="match status" value="1"/>
</dbReference>
<dbReference type="InterPro" id="IPR020056">
    <property type="entry name" value="Rbsml_bL25/Gln-tRNA_synth_N"/>
</dbReference>
<evidence type="ECO:0000256" key="3">
    <source>
        <dbReference type="ARBA" id="ARBA00022980"/>
    </source>
</evidence>
<dbReference type="GO" id="GO:0022625">
    <property type="term" value="C:cytosolic large ribosomal subunit"/>
    <property type="evidence" value="ECO:0007669"/>
    <property type="project" value="TreeGrafter"/>
</dbReference>
<evidence type="ECO:0000256" key="5">
    <source>
        <dbReference type="HAMAP-Rule" id="MF_01334"/>
    </source>
</evidence>
<feature type="region of interest" description="Disordered" evidence="6">
    <location>
        <begin position="197"/>
        <end position="223"/>
    </location>
</feature>
<keyword evidence="1 5" id="KW-0699">rRNA-binding</keyword>
<dbReference type="PANTHER" id="PTHR33284">
    <property type="entry name" value="RIBOSOMAL PROTEIN L25/GLN-TRNA SYNTHETASE, ANTI-CODON-BINDING DOMAIN-CONTAINING PROTEIN"/>
    <property type="match status" value="1"/>
</dbReference>
<dbReference type="CDD" id="cd00495">
    <property type="entry name" value="Ribosomal_L25_TL5_CTC"/>
    <property type="match status" value="1"/>
</dbReference>
<feature type="region of interest" description="Disordered" evidence="6">
    <location>
        <begin position="1"/>
        <end position="21"/>
    </location>
</feature>
<evidence type="ECO:0000256" key="4">
    <source>
        <dbReference type="ARBA" id="ARBA00023274"/>
    </source>
</evidence>
<dbReference type="InterPro" id="IPR029751">
    <property type="entry name" value="Ribosomal_L25_dom"/>
</dbReference>
<evidence type="ECO:0000256" key="2">
    <source>
        <dbReference type="ARBA" id="ARBA00022884"/>
    </source>
</evidence>
<keyword evidence="4 5" id="KW-0687">Ribonucleoprotein</keyword>
<comment type="subunit">
    <text evidence="5">Part of the 50S ribosomal subunit; part of the 5S rRNA/L5/L18/L25 subcomplex. Contacts the 5S rRNA. Binds to the 5S rRNA independently of L5 and L18.</text>
</comment>
<gene>
    <name evidence="5" type="primary">rplY</name>
    <name evidence="5" type="synonym">ctc</name>
    <name evidence="9" type="ORF">JW984_08185</name>
</gene>
<dbReference type="AlphaFoldDB" id="A0A9D8KEB5"/>
<evidence type="ECO:0000313" key="9">
    <source>
        <dbReference type="EMBL" id="MBN1573159.1"/>
    </source>
</evidence>
<name>A0A9D8KEB5_9DELT</name>
<dbReference type="GO" id="GO:0006412">
    <property type="term" value="P:translation"/>
    <property type="evidence" value="ECO:0007669"/>
    <property type="project" value="UniProtKB-UniRule"/>
</dbReference>
<comment type="caution">
    <text evidence="9">The sequence shown here is derived from an EMBL/GenBank/DDBJ whole genome shotgun (WGS) entry which is preliminary data.</text>
</comment>
<comment type="function">
    <text evidence="5">This is one of the proteins that binds to the 5S RNA in the ribosome where it forms part of the central protuberance.</text>
</comment>
<dbReference type="Proteomes" id="UP000809273">
    <property type="component" value="Unassembled WGS sequence"/>
</dbReference>
<organism evidence="9 10">
    <name type="scientific">Candidatus Zymogenus saltonus</name>
    <dbReference type="NCBI Taxonomy" id="2844893"/>
    <lineage>
        <taxon>Bacteria</taxon>
        <taxon>Deltaproteobacteria</taxon>
        <taxon>Candidatus Zymogenia</taxon>
        <taxon>Candidatus Zymogeniales</taxon>
        <taxon>Candidatus Zymogenaceae</taxon>
        <taxon>Candidatus Zymogenus</taxon>
    </lineage>
</organism>
<feature type="domain" description="Large ribosomal subunit protein bL25 beta" evidence="8">
    <location>
        <begin position="108"/>
        <end position="190"/>
    </location>
</feature>
<dbReference type="InterPro" id="IPR011035">
    <property type="entry name" value="Ribosomal_bL25/Gln-tRNA_synth"/>
</dbReference>
<proteinExistence type="inferred from homology"/>
<dbReference type="SUPFAM" id="SSF50715">
    <property type="entry name" value="Ribosomal protein L25-like"/>
    <property type="match status" value="1"/>
</dbReference>
<evidence type="ECO:0000259" key="7">
    <source>
        <dbReference type="Pfam" id="PF01386"/>
    </source>
</evidence>
<dbReference type="HAMAP" id="MF_01334">
    <property type="entry name" value="Ribosomal_bL25_CTC"/>
    <property type="match status" value="1"/>
</dbReference>
<dbReference type="Pfam" id="PF01386">
    <property type="entry name" value="Ribosomal_L25p"/>
    <property type="match status" value="1"/>
</dbReference>
<protein>
    <recommendedName>
        <fullName evidence="5">Large ribosomal subunit protein bL25</fullName>
    </recommendedName>
    <alternativeName>
        <fullName evidence="5">General stress protein CTC</fullName>
    </alternativeName>
</protein>
<dbReference type="EMBL" id="JAFGIX010000040">
    <property type="protein sequence ID" value="MBN1573159.1"/>
    <property type="molecule type" value="Genomic_DNA"/>
</dbReference>
<sequence>MEIEKLKISTRESSGKGAARKLRGSGMVPGIIYGYKTEPLMIKTNTHDLKMTMKGLETTNPFFNIIGEDEGGKRLDGNIVILKELQVHPLTREYLHIDLHKIDMEKELTAEVPIHFVGKPQGVKMGGILQEIRRQLEISALPADIPEYIEVDVSELNVGDSIHLGNIQLPKGCQTDTSVNYTIVIVVAPKLYEEAVEEELEAEEAAAEGEGEETTEGEAEGEE</sequence>
<evidence type="ECO:0000259" key="8">
    <source>
        <dbReference type="Pfam" id="PF14693"/>
    </source>
</evidence>
<accession>A0A9D8KEB5</accession>
<dbReference type="NCBIfam" id="TIGR00731">
    <property type="entry name" value="bL25_bact_ctc"/>
    <property type="match status" value="1"/>
</dbReference>
<dbReference type="InterPro" id="IPR037121">
    <property type="entry name" value="Ribosomal_bL25_C"/>
</dbReference>